<feature type="domain" description="Tryptophan synthase beta chain-like PALP" evidence="5">
    <location>
        <begin position="24"/>
        <end position="239"/>
    </location>
</feature>
<dbReference type="InterPro" id="IPR036052">
    <property type="entry name" value="TrpB-like_PALP_sf"/>
</dbReference>
<evidence type="ECO:0000313" key="6">
    <source>
        <dbReference type="EMBL" id="SVD42721.1"/>
    </source>
</evidence>
<keyword evidence="4" id="KW-0456">Lyase</keyword>
<evidence type="ECO:0000256" key="3">
    <source>
        <dbReference type="ARBA" id="ARBA00022898"/>
    </source>
</evidence>
<organism evidence="6">
    <name type="scientific">marine metagenome</name>
    <dbReference type="NCBI Taxonomy" id="408172"/>
    <lineage>
        <taxon>unclassified sequences</taxon>
        <taxon>metagenomes</taxon>
        <taxon>ecological metagenomes</taxon>
    </lineage>
</organism>
<comment type="similarity">
    <text evidence="2">Belongs to the serine/threonine dehydratase family.</text>
</comment>
<dbReference type="GO" id="GO:0004794">
    <property type="term" value="F:threonine deaminase activity"/>
    <property type="evidence" value="ECO:0007669"/>
    <property type="project" value="TreeGrafter"/>
</dbReference>
<proteinExistence type="inferred from homology"/>
<sequence length="242" mass="26138">MKLLKSRRYLKKIKSSNVYDVAISTPLFPALHLSKTLGNNVLLKREDLQPIFSFKLRGAYNKISLLKDKKRIERVVTASAGNHAQGVAFSSKKLGMKATIVMPVTTPNIKVRAVKNLGSKVVLKGDNFEEAYAYAIKLSKKTNVAFVHPYDDPDVIAGQGTIGKEILDEHPDSLEAIFVPVGGGGLLAGIGAYVKCLRPEIKMIGVEPEDAAGLNAALKANKRVSLKEVGLFVDGVAVKQVG</sequence>
<gene>
    <name evidence="6" type="ORF">METZ01_LOCUS395575</name>
</gene>
<keyword evidence="3" id="KW-0663">Pyridoxal phosphate</keyword>
<dbReference type="Gene3D" id="3.40.50.1100">
    <property type="match status" value="2"/>
</dbReference>
<dbReference type="GO" id="GO:0003941">
    <property type="term" value="F:L-serine ammonia-lyase activity"/>
    <property type="evidence" value="ECO:0007669"/>
    <property type="project" value="TreeGrafter"/>
</dbReference>
<protein>
    <recommendedName>
        <fullName evidence="5">Tryptophan synthase beta chain-like PALP domain-containing protein</fullName>
    </recommendedName>
</protein>
<evidence type="ECO:0000256" key="4">
    <source>
        <dbReference type="ARBA" id="ARBA00023239"/>
    </source>
</evidence>
<evidence type="ECO:0000256" key="1">
    <source>
        <dbReference type="ARBA" id="ARBA00001933"/>
    </source>
</evidence>
<comment type="cofactor">
    <cofactor evidence="1">
        <name>pyridoxal 5'-phosphate</name>
        <dbReference type="ChEBI" id="CHEBI:597326"/>
    </cofactor>
</comment>
<dbReference type="CDD" id="cd01562">
    <property type="entry name" value="Thr-dehyd"/>
    <property type="match status" value="1"/>
</dbReference>
<dbReference type="FunFam" id="3.40.50.1100:FF:000005">
    <property type="entry name" value="Threonine dehydratase catabolic"/>
    <property type="match status" value="1"/>
</dbReference>
<accession>A0A382V9Z8</accession>
<evidence type="ECO:0000259" key="5">
    <source>
        <dbReference type="Pfam" id="PF00291"/>
    </source>
</evidence>
<dbReference type="SUPFAM" id="SSF53686">
    <property type="entry name" value="Tryptophan synthase beta subunit-like PLP-dependent enzymes"/>
    <property type="match status" value="1"/>
</dbReference>
<dbReference type="GO" id="GO:0006565">
    <property type="term" value="P:L-serine catabolic process"/>
    <property type="evidence" value="ECO:0007669"/>
    <property type="project" value="TreeGrafter"/>
</dbReference>
<name>A0A382V9Z8_9ZZZZ</name>
<dbReference type="GO" id="GO:0006567">
    <property type="term" value="P:L-threonine catabolic process"/>
    <property type="evidence" value="ECO:0007669"/>
    <property type="project" value="TreeGrafter"/>
</dbReference>
<dbReference type="EMBL" id="UINC01149945">
    <property type="protein sequence ID" value="SVD42721.1"/>
    <property type="molecule type" value="Genomic_DNA"/>
</dbReference>
<dbReference type="PANTHER" id="PTHR48078">
    <property type="entry name" value="THREONINE DEHYDRATASE, MITOCHONDRIAL-RELATED"/>
    <property type="match status" value="1"/>
</dbReference>
<dbReference type="Pfam" id="PF00291">
    <property type="entry name" value="PALP"/>
    <property type="match status" value="1"/>
</dbReference>
<dbReference type="InterPro" id="IPR050147">
    <property type="entry name" value="Ser/Thr_Dehydratase"/>
</dbReference>
<dbReference type="GO" id="GO:0009097">
    <property type="term" value="P:isoleucine biosynthetic process"/>
    <property type="evidence" value="ECO:0007669"/>
    <property type="project" value="TreeGrafter"/>
</dbReference>
<dbReference type="AlphaFoldDB" id="A0A382V9Z8"/>
<reference evidence="6" key="1">
    <citation type="submission" date="2018-05" db="EMBL/GenBank/DDBJ databases">
        <authorList>
            <person name="Lanie J.A."/>
            <person name="Ng W.-L."/>
            <person name="Kazmierczak K.M."/>
            <person name="Andrzejewski T.M."/>
            <person name="Davidsen T.M."/>
            <person name="Wayne K.J."/>
            <person name="Tettelin H."/>
            <person name="Glass J.I."/>
            <person name="Rusch D."/>
            <person name="Podicherti R."/>
            <person name="Tsui H.-C.T."/>
            <person name="Winkler M.E."/>
        </authorList>
    </citation>
    <scope>NUCLEOTIDE SEQUENCE</scope>
</reference>
<dbReference type="PANTHER" id="PTHR48078:SF11">
    <property type="entry name" value="THREONINE DEHYDRATASE, MITOCHONDRIAL"/>
    <property type="match status" value="1"/>
</dbReference>
<dbReference type="InterPro" id="IPR001926">
    <property type="entry name" value="TrpB-like_PALP"/>
</dbReference>
<feature type="non-terminal residue" evidence="6">
    <location>
        <position position="242"/>
    </location>
</feature>
<evidence type="ECO:0000256" key="2">
    <source>
        <dbReference type="ARBA" id="ARBA00010869"/>
    </source>
</evidence>